<keyword evidence="1" id="KW-1133">Transmembrane helix</keyword>
<dbReference type="EMBL" id="JAAAID010002152">
    <property type="protein sequence ID" value="KAG0007842.1"/>
    <property type="molecule type" value="Genomic_DNA"/>
</dbReference>
<feature type="transmembrane region" description="Helical" evidence="1">
    <location>
        <begin position="255"/>
        <end position="279"/>
    </location>
</feature>
<protein>
    <submittedName>
        <fullName evidence="2">Uncharacterized protein</fullName>
    </submittedName>
</protein>
<keyword evidence="1" id="KW-0812">Transmembrane</keyword>
<keyword evidence="3" id="KW-1185">Reference proteome</keyword>
<organism evidence="2 3">
    <name type="scientific">Entomortierella chlamydospora</name>
    <dbReference type="NCBI Taxonomy" id="101097"/>
    <lineage>
        <taxon>Eukaryota</taxon>
        <taxon>Fungi</taxon>
        <taxon>Fungi incertae sedis</taxon>
        <taxon>Mucoromycota</taxon>
        <taxon>Mortierellomycotina</taxon>
        <taxon>Mortierellomycetes</taxon>
        <taxon>Mortierellales</taxon>
        <taxon>Mortierellaceae</taxon>
        <taxon>Entomortierella</taxon>
    </lineage>
</organism>
<dbReference type="Proteomes" id="UP000703661">
    <property type="component" value="Unassembled WGS sequence"/>
</dbReference>
<evidence type="ECO:0000313" key="2">
    <source>
        <dbReference type="EMBL" id="KAG0007842.1"/>
    </source>
</evidence>
<gene>
    <name evidence="2" type="ORF">BGZ80_004168</name>
</gene>
<accession>A0A9P6MME6</accession>
<reference evidence="2" key="1">
    <citation type="journal article" date="2020" name="Fungal Divers.">
        <title>Resolving the Mortierellaceae phylogeny through synthesis of multi-gene phylogenetics and phylogenomics.</title>
        <authorList>
            <person name="Vandepol N."/>
            <person name="Liber J."/>
            <person name="Desiro A."/>
            <person name="Na H."/>
            <person name="Kennedy M."/>
            <person name="Barry K."/>
            <person name="Grigoriev I.V."/>
            <person name="Miller A.N."/>
            <person name="O'Donnell K."/>
            <person name="Stajich J.E."/>
            <person name="Bonito G."/>
        </authorList>
    </citation>
    <scope>NUCLEOTIDE SEQUENCE</scope>
    <source>
        <strain evidence="2">NRRL 2769</strain>
    </source>
</reference>
<evidence type="ECO:0000313" key="3">
    <source>
        <dbReference type="Proteomes" id="UP000703661"/>
    </source>
</evidence>
<sequence length="343" mass="37435">MPNGRGSFKIPGSISGDSLTEPLSSVYLDYRNTTCGLDDIDPSGDIPDINGLTSPPKTWTTRCALPTGEFVATSLTSIKFFVTKVKNFRRVTSSMFNEDVELVRAMESSITKAGNKTFLFGEFKYGNTTFDALLCVSVKSGKADLKAICSYNSVSAIITSPQDFNPVISAALPPINVGASYYNYPSTAVMSISHIPTVTNTTTQQLSIPGAKNASLASALYLASLGQNMYLDWNTSKLYVIYNIVDIESGLEMPLWLTIVVLVAMILCAGFCCLTHYFLDPIFTGSLYKVMSIQMAPKPNSFAAMIRWSKGHSIDCDGFHNTPNDNSFYDVDLMSEPWMTGTI</sequence>
<dbReference type="AlphaFoldDB" id="A0A9P6MME6"/>
<keyword evidence="1" id="KW-0472">Membrane</keyword>
<evidence type="ECO:0000256" key="1">
    <source>
        <dbReference type="SAM" id="Phobius"/>
    </source>
</evidence>
<name>A0A9P6MME6_9FUNG</name>
<comment type="caution">
    <text evidence="2">The sequence shown here is derived from an EMBL/GenBank/DDBJ whole genome shotgun (WGS) entry which is preliminary data.</text>
</comment>
<proteinExistence type="predicted"/>